<dbReference type="OrthoDB" id="1161684at2"/>
<name>A0A554VJR5_9FLAO</name>
<organism evidence="2 3">
    <name type="scientific">Aquimarina algiphila</name>
    <dbReference type="NCBI Taxonomy" id="2047982"/>
    <lineage>
        <taxon>Bacteria</taxon>
        <taxon>Pseudomonadati</taxon>
        <taxon>Bacteroidota</taxon>
        <taxon>Flavobacteriia</taxon>
        <taxon>Flavobacteriales</taxon>
        <taxon>Flavobacteriaceae</taxon>
        <taxon>Aquimarina</taxon>
    </lineage>
</organism>
<reference evidence="2 3" key="1">
    <citation type="submission" date="2019-07" db="EMBL/GenBank/DDBJ databases">
        <title>The draft genome sequence of Aquimarina algiphila M91.</title>
        <authorList>
            <person name="Meng X."/>
        </authorList>
    </citation>
    <scope>NUCLEOTIDE SEQUENCE [LARGE SCALE GENOMIC DNA]</scope>
    <source>
        <strain evidence="2 3">M91</strain>
    </source>
</reference>
<evidence type="ECO:0000313" key="3">
    <source>
        <dbReference type="Proteomes" id="UP000318833"/>
    </source>
</evidence>
<comment type="caution">
    <text evidence="2">The sequence shown here is derived from an EMBL/GenBank/DDBJ whole genome shotgun (WGS) entry which is preliminary data.</text>
</comment>
<proteinExistence type="predicted"/>
<accession>A0A554VJR5</accession>
<dbReference type="RefSeq" id="WP_109435543.1">
    <property type="nucleotide sequence ID" value="NZ_CANLFO010000019.1"/>
</dbReference>
<sequence>MKKLTTIVLLLLSITSINAQTKNQRSVLYTPDKLVTRFHTIDELQELNKGALIQLYLERTKEIFIAIPYLSLTNTAGTTLSDLGIEESSENIKVVEKNIEIARRAFEYTENTVKKLVPYSDTSDIIWSILYFEEMIKKMRLGPNGNN</sequence>
<protein>
    <submittedName>
        <fullName evidence="2">Iron-containing alcohol dehydrogenase family protein</fullName>
    </submittedName>
</protein>
<dbReference type="AlphaFoldDB" id="A0A554VJR5"/>
<evidence type="ECO:0000313" key="2">
    <source>
        <dbReference type="EMBL" id="TSE08154.1"/>
    </source>
</evidence>
<keyword evidence="1" id="KW-0732">Signal</keyword>
<gene>
    <name evidence="2" type="ORF">FOF46_13190</name>
</gene>
<dbReference type="EMBL" id="VLNR01000025">
    <property type="protein sequence ID" value="TSE08154.1"/>
    <property type="molecule type" value="Genomic_DNA"/>
</dbReference>
<evidence type="ECO:0000256" key="1">
    <source>
        <dbReference type="SAM" id="SignalP"/>
    </source>
</evidence>
<feature type="signal peptide" evidence="1">
    <location>
        <begin position="1"/>
        <end position="19"/>
    </location>
</feature>
<keyword evidence="3" id="KW-1185">Reference proteome</keyword>
<dbReference type="Proteomes" id="UP000318833">
    <property type="component" value="Unassembled WGS sequence"/>
</dbReference>
<feature type="chain" id="PRO_5021994598" evidence="1">
    <location>
        <begin position="20"/>
        <end position="147"/>
    </location>
</feature>